<evidence type="ECO:0000256" key="1">
    <source>
        <dbReference type="ARBA" id="ARBA00004123"/>
    </source>
</evidence>
<comment type="caution">
    <text evidence="15">The sequence shown here is derived from an EMBL/GenBank/DDBJ whole genome shotgun (WGS) entry which is preliminary data.</text>
</comment>
<evidence type="ECO:0000256" key="9">
    <source>
        <dbReference type="ARBA" id="ARBA00023306"/>
    </source>
</evidence>
<keyword evidence="9" id="KW-0131">Cell cycle</keyword>
<dbReference type="Proteomes" id="UP001461498">
    <property type="component" value="Unassembled WGS sequence"/>
</dbReference>
<evidence type="ECO:0000313" key="16">
    <source>
        <dbReference type="Proteomes" id="UP001461498"/>
    </source>
</evidence>
<dbReference type="GO" id="GO:0005739">
    <property type="term" value="C:mitochondrion"/>
    <property type="evidence" value="ECO:0007669"/>
    <property type="project" value="UniProtKB-SubCell"/>
</dbReference>
<evidence type="ECO:0000256" key="6">
    <source>
        <dbReference type="ARBA" id="ARBA00023128"/>
    </source>
</evidence>
<feature type="region of interest" description="Disordered" evidence="14">
    <location>
        <begin position="204"/>
        <end position="231"/>
    </location>
</feature>
<feature type="compositionally biased region" description="Basic and acidic residues" evidence="14">
    <location>
        <begin position="211"/>
        <end position="220"/>
    </location>
</feature>
<evidence type="ECO:0000256" key="7">
    <source>
        <dbReference type="ARBA" id="ARBA00023242"/>
    </source>
</evidence>
<dbReference type="Pfam" id="PF10147">
    <property type="entry name" value="CR6_interact"/>
    <property type="match status" value="1"/>
</dbReference>
<evidence type="ECO:0000313" key="15">
    <source>
        <dbReference type="EMBL" id="KAK9506408.1"/>
    </source>
</evidence>
<evidence type="ECO:0000256" key="5">
    <source>
        <dbReference type="ARBA" id="ARBA00023054"/>
    </source>
</evidence>
<comment type="subcellular location">
    <subcellularLocation>
        <location evidence="2">Mitochondrion</location>
    </subcellularLocation>
    <subcellularLocation>
        <location evidence="1">Nucleus</location>
    </subcellularLocation>
</comment>
<dbReference type="EMBL" id="JAPXFL010000005">
    <property type="protein sequence ID" value="KAK9506408.1"/>
    <property type="molecule type" value="Genomic_DNA"/>
</dbReference>
<keyword evidence="8" id="KW-0687">Ribonucleoprotein</keyword>
<dbReference type="GO" id="GO:0005634">
    <property type="term" value="C:nucleus"/>
    <property type="evidence" value="ECO:0007669"/>
    <property type="project" value="UniProtKB-SubCell"/>
</dbReference>
<dbReference type="AlphaFoldDB" id="A0AAW1D8M5"/>
<keyword evidence="6" id="KW-0496">Mitochondrion</keyword>
<evidence type="ECO:0000256" key="8">
    <source>
        <dbReference type="ARBA" id="ARBA00023274"/>
    </source>
</evidence>
<gene>
    <name evidence="15" type="ORF">O3M35_008359</name>
</gene>
<proteinExistence type="inferred from homology"/>
<dbReference type="InterPro" id="IPR018472">
    <property type="entry name" value="Ribosomal_mL64"/>
</dbReference>
<evidence type="ECO:0000256" key="4">
    <source>
        <dbReference type="ARBA" id="ARBA00022980"/>
    </source>
</evidence>
<evidence type="ECO:0000256" key="11">
    <source>
        <dbReference type="ARBA" id="ARBA00035184"/>
    </source>
</evidence>
<dbReference type="PANTHER" id="PTHR31761:SF1">
    <property type="entry name" value="LARGE RIBOSOMAL SUBUNIT PROTEIN ML64"/>
    <property type="match status" value="1"/>
</dbReference>
<dbReference type="InterPro" id="IPR043035">
    <property type="entry name" value="Ribosomal_mL64_sf"/>
</dbReference>
<protein>
    <recommendedName>
        <fullName evidence="11">Large ribosomal subunit protein mL64</fullName>
    </recommendedName>
    <alternativeName>
        <fullName evidence="10">39S ribosomal protein L59, mitochondrial</fullName>
    </alternativeName>
    <alternativeName>
        <fullName evidence="12">Growth arrest and DNA damage-inducible proteins-interacting protein 1</fullName>
    </alternativeName>
</protein>
<keyword evidence="16" id="KW-1185">Reference proteome</keyword>
<dbReference type="GO" id="GO:0005840">
    <property type="term" value="C:ribosome"/>
    <property type="evidence" value="ECO:0007669"/>
    <property type="project" value="UniProtKB-KW"/>
</dbReference>
<comment type="similarity">
    <text evidence="3">Belongs to the mitochondrion-specific ribosomal protein mL64 family.</text>
</comment>
<sequence>MMKTYSIEESKPKEDIELYSVEADENLQELIQEKEAEIERKRNKSGLRPQHYNILHGKVPYEEPKCETHLSLKYKKRMFGRYGYESGVNPGALWPTMDDIKERYEYEKVAYPYSIEEMLKMAKERREYEEKLINERQLKIANNLKKLEQWKQEIADRATKRMQAIAAAKAKREALIEEVRRHFGFKVDPKDERFKEMLLQKEKDHKKKLKAERAQAKQEKLMAQLAKAESK</sequence>
<organism evidence="15 16">
    <name type="scientific">Rhynocoris fuscipes</name>
    <dbReference type="NCBI Taxonomy" id="488301"/>
    <lineage>
        <taxon>Eukaryota</taxon>
        <taxon>Metazoa</taxon>
        <taxon>Ecdysozoa</taxon>
        <taxon>Arthropoda</taxon>
        <taxon>Hexapoda</taxon>
        <taxon>Insecta</taxon>
        <taxon>Pterygota</taxon>
        <taxon>Neoptera</taxon>
        <taxon>Paraneoptera</taxon>
        <taxon>Hemiptera</taxon>
        <taxon>Heteroptera</taxon>
        <taxon>Panheteroptera</taxon>
        <taxon>Cimicomorpha</taxon>
        <taxon>Reduviidae</taxon>
        <taxon>Harpactorinae</taxon>
        <taxon>Harpactorini</taxon>
        <taxon>Rhynocoris</taxon>
    </lineage>
</organism>
<dbReference type="Gene3D" id="6.10.280.120">
    <property type="entry name" value="Growth arrest and DNA-damage-inducible proteins-interacting protein 1"/>
    <property type="match status" value="1"/>
</dbReference>
<keyword evidence="5" id="KW-0175">Coiled coil</keyword>
<accession>A0AAW1D8M5</accession>
<name>A0AAW1D8M5_9HEMI</name>
<evidence type="ECO:0000256" key="3">
    <source>
        <dbReference type="ARBA" id="ARBA00005421"/>
    </source>
</evidence>
<evidence type="ECO:0000256" key="13">
    <source>
        <dbReference type="ARBA" id="ARBA00060144"/>
    </source>
</evidence>
<keyword evidence="4" id="KW-0689">Ribosomal protein</keyword>
<evidence type="ECO:0000256" key="2">
    <source>
        <dbReference type="ARBA" id="ARBA00004173"/>
    </source>
</evidence>
<evidence type="ECO:0000256" key="14">
    <source>
        <dbReference type="SAM" id="MobiDB-lite"/>
    </source>
</evidence>
<dbReference type="PANTHER" id="PTHR31761">
    <property type="entry name" value="GROWTH ARREST AND DNA DAMAGE-INDUCIBLE PROTEINS-INTERACTING PROTEIN 1 GADD45GIP1"/>
    <property type="match status" value="1"/>
</dbReference>
<evidence type="ECO:0000256" key="12">
    <source>
        <dbReference type="ARBA" id="ARBA00035485"/>
    </source>
</evidence>
<dbReference type="GO" id="GO:1990904">
    <property type="term" value="C:ribonucleoprotein complex"/>
    <property type="evidence" value="ECO:0007669"/>
    <property type="project" value="UniProtKB-KW"/>
</dbReference>
<keyword evidence="7" id="KW-0539">Nucleus</keyword>
<comment type="function">
    <text evidence="13">Acts as a negative regulator of G1 to S cell cycle phase progression by inhibiting cyclin-dependent kinases. Inhibitory effects are additive with GADD45 proteins but also occur in the absence of GADD45 proteins. Acts as a repressor of the orphan nuclear receptor NR4A1 by inhibiting AB domain-mediated transcriptional activity. May be involved in the hormone-mediated regulation of NR4A1 transcriptional activity. May play a role in mitochondrial protein synthesis.</text>
</comment>
<evidence type="ECO:0000256" key="10">
    <source>
        <dbReference type="ARBA" id="ARBA00030700"/>
    </source>
</evidence>
<reference evidence="15 16" key="1">
    <citation type="submission" date="2022-12" db="EMBL/GenBank/DDBJ databases">
        <title>Chromosome-level genome assembly of true bugs.</title>
        <authorList>
            <person name="Ma L."/>
            <person name="Li H."/>
        </authorList>
    </citation>
    <scope>NUCLEOTIDE SEQUENCE [LARGE SCALE GENOMIC DNA]</scope>
    <source>
        <strain evidence="15">Lab_2022b</strain>
    </source>
</reference>